<keyword evidence="2 6" id="KW-0812">Transmembrane</keyword>
<feature type="transmembrane region" description="Helical" evidence="6">
    <location>
        <begin position="495"/>
        <end position="517"/>
    </location>
</feature>
<keyword evidence="3 6" id="KW-1133">Transmembrane helix</keyword>
<dbReference type="EMBL" id="JALLPJ020000750">
    <property type="protein sequence ID" value="KAL3783804.1"/>
    <property type="molecule type" value="Genomic_DNA"/>
</dbReference>
<dbReference type="PANTHER" id="PTHR16950:SF16">
    <property type="entry name" value="ZINC TRANSPORTER ZIP13"/>
    <property type="match status" value="1"/>
</dbReference>
<evidence type="ECO:0000256" key="4">
    <source>
        <dbReference type="ARBA" id="ARBA00023136"/>
    </source>
</evidence>
<dbReference type="Pfam" id="PF02535">
    <property type="entry name" value="Zip"/>
    <property type="match status" value="1"/>
</dbReference>
<evidence type="ECO:0000256" key="1">
    <source>
        <dbReference type="ARBA" id="ARBA00004141"/>
    </source>
</evidence>
<feature type="compositionally biased region" description="Basic and acidic residues" evidence="5">
    <location>
        <begin position="149"/>
        <end position="169"/>
    </location>
</feature>
<keyword evidence="4 6" id="KW-0472">Membrane</keyword>
<feature type="transmembrane region" description="Helical" evidence="6">
    <location>
        <begin position="233"/>
        <end position="252"/>
    </location>
</feature>
<feature type="transmembrane region" description="Helical" evidence="6">
    <location>
        <begin position="456"/>
        <end position="489"/>
    </location>
</feature>
<evidence type="ECO:0000313" key="8">
    <source>
        <dbReference type="Proteomes" id="UP001530400"/>
    </source>
</evidence>
<feature type="transmembrane region" description="Helical" evidence="6">
    <location>
        <begin position="191"/>
        <end position="213"/>
    </location>
</feature>
<comment type="subcellular location">
    <subcellularLocation>
        <location evidence="1">Membrane</location>
        <topology evidence="1">Multi-pass membrane protein</topology>
    </subcellularLocation>
</comment>
<evidence type="ECO:0000313" key="7">
    <source>
        <dbReference type="EMBL" id="KAL3783804.1"/>
    </source>
</evidence>
<feature type="region of interest" description="Disordered" evidence="5">
    <location>
        <begin position="122"/>
        <end position="184"/>
    </location>
</feature>
<proteinExistence type="predicted"/>
<evidence type="ECO:0000256" key="5">
    <source>
        <dbReference type="SAM" id="MobiDB-lite"/>
    </source>
</evidence>
<protein>
    <submittedName>
        <fullName evidence="7">Uncharacterized protein</fullName>
    </submittedName>
</protein>
<comment type="caution">
    <text evidence="7">The sequence shown here is derived from an EMBL/GenBank/DDBJ whole genome shotgun (WGS) entry which is preliminary data.</text>
</comment>
<feature type="transmembrane region" description="Helical" evidence="6">
    <location>
        <begin position="529"/>
        <end position="548"/>
    </location>
</feature>
<evidence type="ECO:0000256" key="6">
    <source>
        <dbReference type="SAM" id="Phobius"/>
    </source>
</evidence>
<dbReference type="GO" id="GO:0016020">
    <property type="term" value="C:membrane"/>
    <property type="evidence" value="ECO:0007669"/>
    <property type="project" value="UniProtKB-SubCell"/>
</dbReference>
<keyword evidence="8" id="KW-1185">Reference proteome</keyword>
<dbReference type="PANTHER" id="PTHR16950">
    <property type="entry name" value="ZINC TRANSPORTER SLC39A7 HISTIDINE-RICH MEMBRANE PROTEIN KE4"/>
    <property type="match status" value="1"/>
</dbReference>
<dbReference type="InterPro" id="IPR003689">
    <property type="entry name" value="ZIP"/>
</dbReference>
<reference evidence="7 8" key="1">
    <citation type="submission" date="2024-10" db="EMBL/GenBank/DDBJ databases">
        <title>Updated reference genomes for cyclostephanoid diatoms.</title>
        <authorList>
            <person name="Roberts W.R."/>
            <person name="Alverson A.J."/>
        </authorList>
    </citation>
    <scope>NUCLEOTIDE SEQUENCE [LARGE SCALE GENOMIC DNA]</scope>
    <source>
        <strain evidence="7 8">AJA010-31</strain>
    </source>
</reference>
<feature type="transmembrane region" description="Helical" evidence="6">
    <location>
        <begin position="300"/>
        <end position="318"/>
    </location>
</feature>
<gene>
    <name evidence="7" type="ORF">ACHAWO_005226</name>
</gene>
<feature type="compositionally biased region" description="Acidic residues" evidence="5">
    <location>
        <begin position="137"/>
        <end position="148"/>
    </location>
</feature>
<dbReference type="Proteomes" id="UP001530400">
    <property type="component" value="Unassembled WGS sequence"/>
</dbReference>
<sequence length="553" mass="59762">MITPCSKCHKRHGRDHDDGSIGGGNVKPTAVRPTRAFILMASLLVGAAALPPLDIAAPRIATAKQVGSAHVPYDKSRDLFAIVQEGQGTRKTQTVNETAIEGEALDEHHDEEENSLSIFDESYNGEDHEENEAHEGETEDYHDEEEHHEDEHEDGHEHEDEHDHEAHDEDEHEFTELNNQEATSSKPWGHVIGATLLVNCAALTGLLLLLLPAMRKGLIATSEGESHGKWLDIIIPSFAVGALMATTVFLVVPEALHHIEGAHGIESGDEDHSGHGHRLLQDEHDDHEEDNAEGVNAAKLGCGILGGFLLPIFLSILFHRDEEAEEDDSALPADEEECASCMGDEDVENGAAPQDRGSISAAVVISPNDSAVYDADASVDTFKDKGPPVEPIATKTKTFIDYRLGASILIGDAFHNFADGLFIGAAFLSCSWATAFSITAITLFHEMAQELADFILLTRFVGLSVFQAASLNFVSGLWVCLGGIIVLAAKPSDEAIGIMLAFAGGVYINIAACESLPRVERSIKDRNDRALTFFSIIVGTIPIGLILLDHKHC</sequence>
<feature type="region of interest" description="Disordered" evidence="5">
    <location>
        <begin position="1"/>
        <end position="27"/>
    </location>
</feature>
<evidence type="ECO:0000256" key="3">
    <source>
        <dbReference type="ARBA" id="ARBA00022989"/>
    </source>
</evidence>
<name>A0ABD3P6E8_9STRA</name>
<evidence type="ECO:0000256" key="2">
    <source>
        <dbReference type="ARBA" id="ARBA00022692"/>
    </source>
</evidence>
<accession>A0ABD3P6E8</accession>
<feature type="transmembrane region" description="Helical" evidence="6">
    <location>
        <begin position="421"/>
        <end position="444"/>
    </location>
</feature>
<organism evidence="7 8">
    <name type="scientific">Cyclotella atomus</name>
    <dbReference type="NCBI Taxonomy" id="382360"/>
    <lineage>
        <taxon>Eukaryota</taxon>
        <taxon>Sar</taxon>
        <taxon>Stramenopiles</taxon>
        <taxon>Ochrophyta</taxon>
        <taxon>Bacillariophyta</taxon>
        <taxon>Coscinodiscophyceae</taxon>
        <taxon>Thalassiosirophycidae</taxon>
        <taxon>Stephanodiscales</taxon>
        <taxon>Stephanodiscaceae</taxon>
        <taxon>Cyclotella</taxon>
    </lineage>
</organism>
<dbReference type="AlphaFoldDB" id="A0ABD3P6E8"/>